<proteinExistence type="predicted"/>
<feature type="compositionally biased region" description="Basic and acidic residues" evidence="1">
    <location>
        <begin position="38"/>
        <end position="48"/>
    </location>
</feature>
<feature type="region of interest" description="Disordered" evidence="1">
    <location>
        <begin position="38"/>
        <end position="68"/>
    </location>
</feature>
<organism evidence="2 3">
    <name type="scientific">Sorangium cellulosum</name>
    <name type="common">Polyangium cellulosum</name>
    <dbReference type="NCBI Taxonomy" id="56"/>
    <lineage>
        <taxon>Bacteria</taxon>
        <taxon>Pseudomonadati</taxon>
        <taxon>Myxococcota</taxon>
        <taxon>Polyangia</taxon>
        <taxon>Polyangiales</taxon>
        <taxon>Polyangiaceae</taxon>
        <taxon>Sorangium</taxon>
    </lineage>
</organism>
<evidence type="ECO:0000313" key="2">
    <source>
        <dbReference type="EMBL" id="AUX21363.1"/>
    </source>
</evidence>
<evidence type="ECO:0000256" key="1">
    <source>
        <dbReference type="SAM" id="MobiDB-lite"/>
    </source>
</evidence>
<protein>
    <submittedName>
        <fullName evidence="2">Uncharacterized protein</fullName>
    </submittedName>
</protein>
<reference evidence="2 3" key="1">
    <citation type="submission" date="2015-09" db="EMBL/GenBank/DDBJ databases">
        <title>Sorangium comparison.</title>
        <authorList>
            <person name="Zaburannyi N."/>
            <person name="Bunk B."/>
            <person name="Overmann J."/>
            <person name="Mueller R."/>
        </authorList>
    </citation>
    <scope>NUCLEOTIDE SEQUENCE [LARGE SCALE GENOMIC DNA]</scope>
    <source>
        <strain evidence="2 3">So ceGT47</strain>
    </source>
</reference>
<dbReference type="AlphaFoldDB" id="A0A4P2PXY0"/>
<gene>
    <name evidence="2" type="ORF">SOCEGT47_018450</name>
</gene>
<dbReference type="EMBL" id="CP012670">
    <property type="protein sequence ID" value="AUX21363.1"/>
    <property type="molecule type" value="Genomic_DNA"/>
</dbReference>
<dbReference type="Proteomes" id="UP000295781">
    <property type="component" value="Chromosome"/>
</dbReference>
<sequence>MARGGVRMARGGVRMADRHVQMADRHVQMADRHVQMADRHVQMADRPRRAERRRQPLAAESAEETTSLTGTPCVLAAAAQSSNSGLICGGPNGPSLIFTRIAP</sequence>
<evidence type="ECO:0000313" key="3">
    <source>
        <dbReference type="Proteomes" id="UP000295781"/>
    </source>
</evidence>
<accession>A0A4P2PXY0</accession>
<name>A0A4P2PXY0_SORCE</name>